<sequence length="122" mass="13846">MRCGVFLAYARLCLGFIKVTDSSNGAFSDFLKNLFIVFVGSCAYWQKESNFWRNSHFNNRARCANRVLEFVNGVVFIYFKHFACDPISPGHLLDGILLIPFSFSSKQDIRTSVRANCFAAVL</sequence>
<feature type="signal peptide" evidence="1">
    <location>
        <begin position="1"/>
        <end position="15"/>
    </location>
</feature>
<keyword evidence="1" id="KW-0732">Signal</keyword>
<accession>A0A0B2VGQ9</accession>
<evidence type="ECO:0008006" key="4">
    <source>
        <dbReference type="Google" id="ProtNLM"/>
    </source>
</evidence>
<evidence type="ECO:0000313" key="2">
    <source>
        <dbReference type="EMBL" id="KHN80634.1"/>
    </source>
</evidence>
<organism evidence="2 3">
    <name type="scientific">Toxocara canis</name>
    <name type="common">Canine roundworm</name>
    <dbReference type="NCBI Taxonomy" id="6265"/>
    <lineage>
        <taxon>Eukaryota</taxon>
        <taxon>Metazoa</taxon>
        <taxon>Ecdysozoa</taxon>
        <taxon>Nematoda</taxon>
        <taxon>Chromadorea</taxon>
        <taxon>Rhabditida</taxon>
        <taxon>Spirurina</taxon>
        <taxon>Ascaridomorpha</taxon>
        <taxon>Ascaridoidea</taxon>
        <taxon>Toxocaridae</taxon>
        <taxon>Toxocara</taxon>
    </lineage>
</organism>
<comment type="caution">
    <text evidence="2">The sequence shown here is derived from an EMBL/GenBank/DDBJ whole genome shotgun (WGS) entry which is preliminary data.</text>
</comment>
<dbReference type="EMBL" id="JPKZ01001699">
    <property type="protein sequence ID" value="KHN80634.1"/>
    <property type="molecule type" value="Genomic_DNA"/>
</dbReference>
<reference evidence="2 3" key="1">
    <citation type="submission" date="2014-11" db="EMBL/GenBank/DDBJ databases">
        <title>Genetic blueprint of the zoonotic pathogen Toxocara canis.</title>
        <authorList>
            <person name="Zhu X.-Q."/>
            <person name="Korhonen P.K."/>
            <person name="Cai H."/>
            <person name="Young N.D."/>
            <person name="Nejsum P."/>
            <person name="von Samson-Himmelstjerna G."/>
            <person name="Boag P.R."/>
            <person name="Tan P."/>
            <person name="Li Q."/>
            <person name="Min J."/>
            <person name="Yang Y."/>
            <person name="Wang X."/>
            <person name="Fang X."/>
            <person name="Hall R.S."/>
            <person name="Hofmann A."/>
            <person name="Sternberg P.W."/>
            <person name="Jex A.R."/>
            <person name="Gasser R.B."/>
        </authorList>
    </citation>
    <scope>NUCLEOTIDE SEQUENCE [LARGE SCALE GENOMIC DNA]</scope>
    <source>
        <strain evidence="2">PN_DK_2014</strain>
    </source>
</reference>
<proteinExistence type="predicted"/>
<evidence type="ECO:0000256" key="1">
    <source>
        <dbReference type="SAM" id="SignalP"/>
    </source>
</evidence>
<gene>
    <name evidence="2" type="ORF">Tcan_01539</name>
</gene>
<feature type="chain" id="PRO_5012700782" description="Secreted protein" evidence="1">
    <location>
        <begin position="16"/>
        <end position="122"/>
    </location>
</feature>
<keyword evidence="3" id="KW-1185">Reference proteome</keyword>
<dbReference type="AlphaFoldDB" id="A0A0B2VGQ9"/>
<name>A0A0B2VGQ9_TOXCA</name>
<protein>
    <recommendedName>
        <fullName evidence="4">Secreted protein</fullName>
    </recommendedName>
</protein>
<feature type="non-terminal residue" evidence="2">
    <location>
        <position position="122"/>
    </location>
</feature>
<dbReference type="Proteomes" id="UP000031036">
    <property type="component" value="Unassembled WGS sequence"/>
</dbReference>
<evidence type="ECO:0000313" key="3">
    <source>
        <dbReference type="Proteomes" id="UP000031036"/>
    </source>
</evidence>